<evidence type="ECO:0000313" key="2">
    <source>
        <dbReference type="EMBL" id="PIL37833.1"/>
    </source>
</evidence>
<dbReference type="Proteomes" id="UP000228593">
    <property type="component" value="Unassembled WGS sequence"/>
</dbReference>
<dbReference type="AlphaFoldDB" id="A0A2G8SVW6"/>
<proteinExistence type="predicted"/>
<name>A0A2G8SVW6_9BURK</name>
<evidence type="ECO:0000313" key="3">
    <source>
        <dbReference type="Proteomes" id="UP000228593"/>
    </source>
</evidence>
<protein>
    <recommendedName>
        <fullName evidence="1">DUF6396 domain-containing protein</fullName>
    </recommendedName>
</protein>
<comment type="caution">
    <text evidence="2">The sequence shown here is derived from an EMBL/GenBank/DDBJ whole genome shotgun (WGS) entry which is preliminary data.</text>
</comment>
<keyword evidence="3" id="KW-1185">Reference proteome</keyword>
<dbReference type="InterPro" id="IPR050767">
    <property type="entry name" value="Sel1_AlgK"/>
</dbReference>
<feature type="domain" description="DUF6396" evidence="1">
    <location>
        <begin position="260"/>
        <end position="306"/>
    </location>
</feature>
<sequence>MDKTKVPPHMQALAPFDPHIASFECQTETSKVPPIDAQAEDWFLEARAMEDGFIFVDDVDYKKVVQLTRQAAERHHWKAMLNLASLYVEKHDPPNGEDEAMLLVSQAMELGVPAAYDRMGTYYLNGTGVNGDTDRAYAFFQKAAAMGNPQAMAFLGEKIDAGADGLKPGYWGNIPIAIKMFECALAQGYGTGAVEMEPMYAVPRAPDGTQLGRETPETRDRVLRALHEGVKGGCKYCADRLFIEFDHPGKLENMFVPFIDKARGQRYDLLGDALSFNPDRRFPNLDKILPLPPGLLPPWDGQRDSLLAAAMAVVPTPDAPARTDASLKKGRFFLDSAYAFRPVQETTDALQAPFASYWQPTAPKDSAQVHTFLATIAPGLYSKGEAFEQPRYPNGTATKTIPGIVWQRVLTVRNNGGAVAPRTALRLSREVARPVSHMECDSHKECPATGTWQPWLPPGHPHEQAVNQAWRQRWLTAGQPFPDPKRDWMLPLDSAELKWHLLEAEAETPKR</sequence>
<dbReference type="Gene3D" id="1.25.40.10">
    <property type="entry name" value="Tetratricopeptide repeat domain"/>
    <property type="match status" value="1"/>
</dbReference>
<dbReference type="SUPFAM" id="SSF81901">
    <property type="entry name" value="HCP-like"/>
    <property type="match status" value="1"/>
</dbReference>
<dbReference type="PANTHER" id="PTHR11102:SF160">
    <property type="entry name" value="ERAD-ASSOCIATED E3 UBIQUITIN-PROTEIN LIGASE COMPONENT HRD3"/>
    <property type="match status" value="1"/>
</dbReference>
<dbReference type="PANTHER" id="PTHR11102">
    <property type="entry name" value="SEL-1-LIKE PROTEIN"/>
    <property type="match status" value="1"/>
</dbReference>
<gene>
    <name evidence="2" type="ORF">CR103_21340</name>
</gene>
<evidence type="ECO:0000259" key="1">
    <source>
        <dbReference type="Pfam" id="PF19933"/>
    </source>
</evidence>
<dbReference type="Pfam" id="PF08238">
    <property type="entry name" value="Sel1"/>
    <property type="match status" value="2"/>
</dbReference>
<accession>A0A2G8SVW6</accession>
<dbReference type="InterPro" id="IPR006597">
    <property type="entry name" value="Sel1-like"/>
</dbReference>
<dbReference type="InterPro" id="IPR045653">
    <property type="entry name" value="DUF6396"/>
</dbReference>
<dbReference type="SMART" id="SM00671">
    <property type="entry name" value="SEL1"/>
    <property type="match status" value="2"/>
</dbReference>
<dbReference type="EMBL" id="PDOB01000064">
    <property type="protein sequence ID" value="PIL37833.1"/>
    <property type="molecule type" value="Genomic_DNA"/>
</dbReference>
<organism evidence="2 3">
    <name type="scientific">Massilia psychrophila</name>
    <dbReference type="NCBI Taxonomy" id="1603353"/>
    <lineage>
        <taxon>Bacteria</taxon>
        <taxon>Pseudomonadati</taxon>
        <taxon>Pseudomonadota</taxon>
        <taxon>Betaproteobacteria</taxon>
        <taxon>Burkholderiales</taxon>
        <taxon>Oxalobacteraceae</taxon>
        <taxon>Telluria group</taxon>
        <taxon>Massilia</taxon>
    </lineage>
</organism>
<reference evidence="2 3" key="1">
    <citation type="submission" date="2017-10" db="EMBL/GenBank/DDBJ databases">
        <title>Massilia psychrophilum sp. nov., a novel purple-pigmented bacterium isolated from Tianshan glacier, Xinjiang Municipality, China.</title>
        <authorList>
            <person name="Wang H."/>
        </authorList>
    </citation>
    <scope>NUCLEOTIDE SEQUENCE [LARGE SCALE GENOMIC DNA]</scope>
    <source>
        <strain evidence="2 3">JCM 30813</strain>
    </source>
</reference>
<dbReference type="InterPro" id="IPR011990">
    <property type="entry name" value="TPR-like_helical_dom_sf"/>
</dbReference>
<dbReference type="Pfam" id="PF19933">
    <property type="entry name" value="DUF6396"/>
    <property type="match status" value="1"/>
</dbReference>